<keyword evidence="1" id="KW-0812">Transmembrane</keyword>
<evidence type="ECO:0000256" key="1">
    <source>
        <dbReference type="SAM" id="Phobius"/>
    </source>
</evidence>
<sequence length="190" mass="21358">MKIKDIKKDIGEIDLGKAGKKTTRFIKWALLGFVLIVVLGGIVNSALFLYEKSKLSNIKIEAEILKVGDERCDFQKPVYVTLTNISEKTIAETRYDIEVHRIGYSSDIAANELKWPETDKILLPGESASFCLTLDLEYPYGESYAFNPFDAKAASIDGKLEEYAQDYRERNAKTIKDLALTGVVTSVDYK</sequence>
<reference evidence="2 3" key="1">
    <citation type="submission" date="2017-09" db="EMBL/GenBank/DDBJ databases">
        <title>Depth-based differentiation of microbial function through sediment-hosted aquifers and enrichment of novel symbionts in the deep terrestrial subsurface.</title>
        <authorList>
            <person name="Probst A.J."/>
            <person name="Ladd B."/>
            <person name="Jarett J.K."/>
            <person name="Geller-Mcgrath D.E."/>
            <person name="Sieber C.M."/>
            <person name="Emerson J.B."/>
            <person name="Anantharaman K."/>
            <person name="Thomas B.C."/>
            <person name="Malmstrom R."/>
            <person name="Stieglmeier M."/>
            <person name="Klingl A."/>
            <person name="Woyke T."/>
            <person name="Ryan C.M."/>
            <person name="Banfield J.F."/>
        </authorList>
    </citation>
    <scope>NUCLEOTIDE SEQUENCE [LARGE SCALE GENOMIC DNA]</scope>
    <source>
        <strain evidence="2">CG22_combo_CG10-13_8_21_14_all_36_13</strain>
    </source>
</reference>
<dbReference type="EMBL" id="PCTT01000038">
    <property type="protein sequence ID" value="PIP86950.1"/>
    <property type="molecule type" value="Genomic_DNA"/>
</dbReference>
<evidence type="ECO:0000313" key="3">
    <source>
        <dbReference type="Proteomes" id="UP000231143"/>
    </source>
</evidence>
<feature type="transmembrane region" description="Helical" evidence="1">
    <location>
        <begin position="28"/>
        <end position="50"/>
    </location>
</feature>
<protein>
    <submittedName>
        <fullName evidence="2">Uncharacterized protein</fullName>
    </submittedName>
</protein>
<accession>A0A2H0DZE9</accession>
<keyword evidence="1" id="KW-0472">Membrane</keyword>
<comment type="caution">
    <text evidence="2">The sequence shown here is derived from an EMBL/GenBank/DDBJ whole genome shotgun (WGS) entry which is preliminary data.</text>
</comment>
<gene>
    <name evidence="2" type="ORF">COW81_02880</name>
</gene>
<organism evidence="2 3">
    <name type="scientific">Candidatus Campbellbacteria bacterium CG22_combo_CG10-13_8_21_14_all_36_13</name>
    <dbReference type="NCBI Taxonomy" id="1974529"/>
    <lineage>
        <taxon>Bacteria</taxon>
        <taxon>Candidatus Campbelliibacteriota</taxon>
    </lineage>
</organism>
<dbReference type="Proteomes" id="UP000231143">
    <property type="component" value="Unassembled WGS sequence"/>
</dbReference>
<proteinExistence type="predicted"/>
<name>A0A2H0DZE9_9BACT</name>
<dbReference type="AlphaFoldDB" id="A0A2H0DZE9"/>
<evidence type="ECO:0000313" key="2">
    <source>
        <dbReference type="EMBL" id="PIP86950.1"/>
    </source>
</evidence>
<keyword evidence="1" id="KW-1133">Transmembrane helix</keyword>